<dbReference type="Proteomes" id="UP000076083">
    <property type="component" value="Chromosome"/>
</dbReference>
<accession>A0A165Z6E9</accession>
<gene>
    <name evidence="1" type="ORF">TK06_10710</name>
</gene>
<organism evidence="1 2">
    <name type="scientific">Pseudomonas fluorescens</name>
    <dbReference type="NCBI Taxonomy" id="294"/>
    <lineage>
        <taxon>Bacteria</taxon>
        <taxon>Pseudomonadati</taxon>
        <taxon>Pseudomonadota</taxon>
        <taxon>Gammaproteobacteria</taxon>
        <taxon>Pseudomonadales</taxon>
        <taxon>Pseudomonadaceae</taxon>
        <taxon>Pseudomonas</taxon>
    </lineage>
</organism>
<evidence type="ECO:0000313" key="1">
    <source>
        <dbReference type="EMBL" id="AMZ71537.1"/>
    </source>
</evidence>
<proteinExistence type="predicted"/>
<dbReference type="AlphaFoldDB" id="A0A165Z6E9"/>
<reference evidence="1 2" key="2">
    <citation type="journal article" date="2018" name="Nature">
        <title>Mutant phenotypes for thousands of bacterial genes of unknown function.</title>
        <authorList>
            <person name="Price M.N."/>
            <person name="Wetmore K.M."/>
            <person name="Waters R.J."/>
            <person name="Callaghan M."/>
            <person name="Ray J."/>
            <person name="Liu H."/>
            <person name="Kuehl J.V."/>
            <person name="Melnyk R.A."/>
            <person name="Lamson J.S."/>
            <person name="Suh Y."/>
            <person name="Carlson H.K."/>
            <person name="Esquivel Z."/>
            <person name="Sadeeshkumar H."/>
            <person name="Chakraborty R."/>
            <person name="Zane G.M."/>
            <person name="Rubin B.E."/>
            <person name="Wall J.D."/>
            <person name="Visel A."/>
            <person name="Bristow J."/>
            <person name="Blow M.J."/>
            <person name="Arkin A.P."/>
            <person name="Deutschbauer A.M."/>
        </authorList>
    </citation>
    <scope>NUCLEOTIDE SEQUENCE [LARGE SCALE GENOMIC DNA]</scope>
    <source>
        <strain evidence="1 2">FW300-N2E2</strain>
    </source>
</reference>
<name>A0A165Z6E9_PSEFL</name>
<protein>
    <submittedName>
        <fullName evidence="1">Uncharacterized protein</fullName>
    </submittedName>
</protein>
<sequence length="152" mass="17860">MAYAPTLELAMEKSLLELWQTYRFIDLFQSTEQKIENIHDSYLRYFLHCNRFEIYEDIISVQTQELAPSHLTTRPFSLTSLLNSIARHNALGYIYLKAIPIEDGLGYCSKFVSPDFFMHMNNSQHINLKNLYSEPFFQEILPARAEQMVPFP</sequence>
<reference evidence="2" key="1">
    <citation type="submission" date="2016-04" db="EMBL/GenBank/DDBJ databases">
        <authorList>
            <person name="Ray J."/>
            <person name="Price M."/>
            <person name="Deutschbauer A."/>
        </authorList>
    </citation>
    <scope>NUCLEOTIDE SEQUENCE [LARGE SCALE GENOMIC DNA]</scope>
    <source>
        <strain evidence="2">FW300-N2E2</strain>
    </source>
</reference>
<evidence type="ECO:0000313" key="2">
    <source>
        <dbReference type="Proteomes" id="UP000076083"/>
    </source>
</evidence>
<dbReference type="EMBL" id="CP015225">
    <property type="protein sequence ID" value="AMZ71537.1"/>
    <property type="molecule type" value="Genomic_DNA"/>
</dbReference>